<organism evidence="1 2">
    <name type="scientific">Sphingopyxis soli</name>
    <dbReference type="NCBI Taxonomy" id="592051"/>
    <lineage>
        <taxon>Bacteria</taxon>
        <taxon>Pseudomonadati</taxon>
        <taxon>Pseudomonadota</taxon>
        <taxon>Alphaproteobacteria</taxon>
        <taxon>Sphingomonadales</taxon>
        <taxon>Sphingomonadaceae</taxon>
        <taxon>Sphingopyxis</taxon>
    </lineage>
</organism>
<comment type="caution">
    <text evidence="1">The sequence shown here is derived from an EMBL/GenBank/DDBJ whole genome shotgun (WGS) entry which is preliminary data.</text>
</comment>
<dbReference type="SUPFAM" id="SSF48452">
    <property type="entry name" value="TPR-like"/>
    <property type="match status" value="1"/>
</dbReference>
<dbReference type="RefSeq" id="WP_343227911.1">
    <property type="nucleotide sequence ID" value="NZ_BAAAFE010000003.1"/>
</dbReference>
<protein>
    <submittedName>
        <fullName evidence="1">Tetratricopeptide repeat protein</fullName>
    </submittedName>
</protein>
<dbReference type="InterPro" id="IPR011990">
    <property type="entry name" value="TPR-like_helical_dom_sf"/>
</dbReference>
<name>A0ABP3XDE1_9SPHN</name>
<dbReference type="Gene3D" id="1.25.40.10">
    <property type="entry name" value="Tetratricopeptide repeat domain"/>
    <property type="match status" value="1"/>
</dbReference>
<evidence type="ECO:0000313" key="2">
    <source>
        <dbReference type="Proteomes" id="UP001500738"/>
    </source>
</evidence>
<accession>A0ABP3XDE1</accession>
<keyword evidence="2" id="KW-1185">Reference proteome</keyword>
<proteinExistence type="predicted"/>
<dbReference type="EMBL" id="BAAAFE010000003">
    <property type="protein sequence ID" value="GAA0862094.1"/>
    <property type="molecule type" value="Genomic_DNA"/>
</dbReference>
<gene>
    <name evidence="1" type="ORF">GCM10009115_07360</name>
</gene>
<evidence type="ECO:0000313" key="1">
    <source>
        <dbReference type="EMBL" id="GAA0862094.1"/>
    </source>
</evidence>
<dbReference type="Proteomes" id="UP001500738">
    <property type="component" value="Unassembled WGS sequence"/>
</dbReference>
<sequence>MAVGVLAAAVPAEAASDGGAAVNALVRARLAEDAGDPAAALSALTSAASAAPDLPGLRGRILEQAIQAGDLIAARGAAAQLWANGERRFDAQLVLVVDAMKRSDWKGARAFLGGRPDKTGGDAIANLVTPALNSWIDVGAREKEPERHLIAALSRGRLEPTLALEAALVRVAAKQSTEGARLAADTVLSDRTSQLAALRLAATLDAAGQADAAKALRGRTAMAAGGREDPMLLLSGQPVTTARGGAAHWLGLLADGLARTPNGSPKLPLLFARSAYWLGDQDWTVRSALVEALDRNGQGRDAMALLADSRTAQPAALQMRHAELLAEAGDMASAVKLADAAARAEPVARSLLIRFADIARRANDPAAAERAYMGLEATLGDAPDDMSLRGSLLIARAELKLQAGDWDGAEPLMEKAVNLRPGDATILNFAGYSALERRKNVKQSLARIEAAWKAEPQSASITDSLGWAYFLTGRIDDAVPLLELAQRGEPGNAVIVEHLGDAYWQAGRRFQARYTWRAAALLAEADMAARIEAKLRDGLSAATTAP</sequence>
<reference evidence="2" key="1">
    <citation type="journal article" date="2019" name="Int. J. Syst. Evol. Microbiol.">
        <title>The Global Catalogue of Microorganisms (GCM) 10K type strain sequencing project: providing services to taxonomists for standard genome sequencing and annotation.</title>
        <authorList>
            <consortium name="The Broad Institute Genomics Platform"/>
            <consortium name="The Broad Institute Genome Sequencing Center for Infectious Disease"/>
            <person name="Wu L."/>
            <person name="Ma J."/>
        </authorList>
    </citation>
    <scope>NUCLEOTIDE SEQUENCE [LARGE SCALE GENOMIC DNA]</scope>
    <source>
        <strain evidence="2">JCM 15910</strain>
    </source>
</reference>